<dbReference type="AlphaFoldDB" id="A0A1M5SGX1"/>
<proteinExistence type="predicted"/>
<dbReference type="Proteomes" id="UP000184109">
    <property type="component" value="Unassembled WGS sequence"/>
</dbReference>
<protein>
    <submittedName>
        <fullName evidence="3">Uncharacterized membrane-anchored protein</fullName>
    </submittedName>
</protein>
<organism evidence="3 4">
    <name type="scientific">Wenyingzhuangia marina</name>
    <dbReference type="NCBI Taxonomy" id="1195760"/>
    <lineage>
        <taxon>Bacteria</taxon>
        <taxon>Pseudomonadati</taxon>
        <taxon>Bacteroidota</taxon>
        <taxon>Flavobacteriia</taxon>
        <taxon>Flavobacteriales</taxon>
        <taxon>Flavobacteriaceae</taxon>
        <taxon>Wenyingzhuangia</taxon>
    </lineage>
</organism>
<dbReference type="RefSeq" id="WP_073117915.1">
    <property type="nucleotide sequence ID" value="NZ_BMEN01000001.1"/>
</dbReference>
<dbReference type="Pfam" id="PF09935">
    <property type="entry name" value="DUF2167"/>
    <property type="match status" value="1"/>
</dbReference>
<dbReference type="OrthoDB" id="196355at2"/>
<dbReference type="InterPro" id="IPR018682">
    <property type="entry name" value="DUF2167_membr"/>
</dbReference>
<keyword evidence="1" id="KW-0812">Transmembrane</keyword>
<name>A0A1M5SGX1_9FLAO</name>
<keyword evidence="1" id="KW-0472">Membrane</keyword>
<evidence type="ECO:0000256" key="1">
    <source>
        <dbReference type="SAM" id="Phobius"/>
    </source>
</evidence>
<gene>
    <name evidence="3" type="ORF">SAMN05444281_0305</name>
</gene>
<feature type="transmembrane region" description="Helical" evidence="1">
    <location>
        <begin position="260"/>
        <end position="282"/>
    </location>
</feature>
<reference evidence="4" key="1">
    <citation type="submission" date="2016-11" db="EMBL/GenBank/DDBJ databases">
        <authorList>
            <person name="Varghese N."/>
            <person name="Submissions S."/>
        </authorList>
    </citation>
    <scope>NUCLEOTIDE SEQUENCE [LARGE SCALE GENOMIC DNA]</scope>
    <source>
        <strain evidence="4">DSM 100572</strain>
    </source>
</reference>
<dbReference type="EMBL" id="FQXQ01000001">
    <property type="protein sequence ID" value="SHH37766.1"/>
    <property type="molecule type" value="Genomic_DNA"/>
</dbReference>
<evidence type="ECO:0000313" key="3">
    <source>
        <dbReference type="EMBL" id="SHH37766.1"/>
    </source>
</evidence>
<evidence type="ECO:0000256" key="2">
    <source>
        <dbReference type="SAM" id="SignalP"/>
    </source>
</evidence>
<feature type="signal peptide" evidence="2">
    <location>
        <begin position="1"/>
        <end position="18"/>
    </location>
</feature>
<keyword evidence="1" id="KW-1133">Transmembrane helix</keyword>
<accession>A0A1M5SGX1</accession>
<keyword evidence="4" id="KW-1185">Reference proteome</keyword>
<sequence>MRKITTLLLMICTIVCLANDDLTSEELEYLKMLDSVQAHFKYQTGSLKLNSDLAVLNLPEGFTFLNKKEGEFVLEKLWGNPHSDIIGLMFPNGVSATSDTFSYAVEITYTEDGFVSDEDAKEIDYDDLLEQMKSDADLENKDRLKNGYPSIELIGWATSPYYDDVHKKLHWAKELKFDGSDIHTLNYNVRVLGRKGYLNLNVIGDIDQLETVNKDISKILNSVHFSKGYTYKEFNPDIDEVAAYGIGGLIAGKILAKAGLFALLLKFWKIIAVGAVGAFGVFKKKLFGHKNED</sequence>
<feature type="chain" id="PRO_5012025221" evidence="2">
    <location>
        <begin position="19"/>
        <end position="293"/>
    </location>
</feature>
<evidence type="ECO:0000313" key="4">
    <source>
        <dbReference type="Proteomes" id="UP000184109"/>
    </source>
</evidence>
<keyword evidence="2" id="KW-0732">Signal</keyword>
<dbReference type="STRING" id="1195760.SAMN05444281_0305"/>